<keyword evidence="2" id="KW-1185">Reference proteome</keyword>
<sequence length="208" mass="24319">MNIPTFKRQEEIATPVFDLKGIESRLTQALTVELKAKQQEYMTAVRKKHQKYIGYSINLSNFNEAKENYPSDPRVMRDIKDGYETAVQSYEKSKQDESNIEQQIMTAIETQSLGDDEKAYIKQQRDVLNRMDKDTAKRLKACVDEIKGILEGEYNELKAGIEILNRLEQYDKNIHRFGRLKSEPPMTHIPKMTTETDQLMADFRKYLK</sequence>
<protein>
    <submittedName>
        <fullName evidence="1">Uncharacterized protein</fullName>
    </submittedName>
</protein>
<reference evidence="2" key="1">
    <citation type="journal article" date="2019" name="Int. J. Syst. Evol. Microbiol.">
        <title>The Global Catalogue of Microorganisms (GCM) 10K type strain sequencing project: providing services to taxonomists for standard genome sequencing and annotation.</title>
        <authorList>
            <consortium name="The Broad Institute Genomics Platform"/>
            <consortium name="The Broad Institute Genome Sequencing Center for Infectious Disease"/>
            <person name="Wu L."/>
            <person name="Ma J."/>
        </authorList>
    </citation>
    <scope>NUCLEOTIDE SEQUENCE [LARGE SCALE GENOMIC DNA]</scope>
    <source>
        <strain evidence="2">KCTC 33575</strain>
    </source>
</reference>
<accession>A0ABW5WYF9</accession>
<dbReference type="RefSeq" id="WP_377773199.1">
    <property type="nucleotide sequence ID" value="NZ_JBHUOQ010000001.1"/>
</dbReference>
<proteinExistence type="predicted"/>
<gene>
    <name evidence="1" type="ORF">ACFSX4_07685</name>
</gene>
<dbReference type="Proteomes" id="UP001597519">
    <property type="component" value="Unassembled WGS sequence"/>
</dbReference>
<evidence type="ECO:0000313" key="1">
    <source>
        <dbReference type="EMBL" id="MFD2830351.1"/>
    </source>
</evidence>
<evidence type="ECO:0000313" key="2">
    <source>
        <dbReference type="Proteomes" id="UP001597519"/>
    </source>
</evidence>
<organism evidence="1 2">
    <name type="scientific">Corticicoccus populi</name>
    <dbReference type="NCBI Taxonomy" id="1812821"/>
    <lineage>
        <taxon>Bacteria</taxon>
        <taxon>Bacillati</taxon>
        <taxon>Bacillota</taxon>
        <taxon>Bacilli</taxon>
        <taxon>Bacillales</taxon>
        <taxon>Staphylococcaceae</taxon>
        <taxon>Corticicoccus</taxon>
    </lineage>
</organism>
<name>A0ABW5WYF9_9STAP</name>
<dbReference type="EMBL" id="JBHUOQ010000001">
    <property type="protein sequence ID" value="MFD2830351.1"/>
    <property type="molecule type" value="Genomic_DNA"/>
</dbReference>
<comment type="caution">
    <text evidence="1">The sequence shown here is derived from an EMBL/GenBank/DDBJ whole genome shotgun (WGS) entry which is preliminary data.</text>
</comment>